<evidence type="ECO:0000256" key="11">
    <source>
        <dbReference type="ARBA" id="ARBA00022989"/>
    </source>
</evidence>
<dbReference type="Pfam" id="PF00512">
    <property type="entry name" value="HisKA"/>
    <property type="match status" value="1"/>
</dbReference>
<dbReference type="SMART" id="SM00388">
    <property type="entry name" value="HisKA"/>
    <property type="match status" value="1"/>
</dbReference>
<dbReference type="Gene3D" id="3.30.565.10">
    <property type="entry name" value="Histidine kinase-like ATPase, C-terminal domain"/>
    <property type="match status" value="1"/>
</dbReference>
<accession>A0A7X5RKY6</accession>
<dbReference type="GO" id="GO:0000155">
    <property type="term" value="F:phosphorelay sensor kinase activity"/>
    <property type="evidence" value="ECO:0007669"/>
    <property type="project" value="InterPro"/>
</dbReference>
<evidence type="ECO:0000256" key="3">
    <source>
        <dbReference type="ARBA" id="ARBA00012438"/>
    </source>
</evidence>
<evidence type="ECO:0000256" key="7">
    <source>
        <dbReference type="ARBA" id="ARBA00022692"/>
    </source>
</evidence>
<keyword evidence="8" id="KW-0547">Nucleotide-binding</keyword>
<keyword evidence="5" id="KW-0597">Phosphoprotein</keyword>
<dbReference type="InterPro" id="IPR003661">
    <property type="entry name" value="HisK_dim/P_dom"/>
</dbReference>
<evidence type="ECO:0000256" key="6">
    <source>
        <dbReference type="ARBA" id="ARBA00022679"/>
    </source>
</evidence>
<dbReference type="PROSITE" id="PS50885">
    <property type="entry name" value="HAMP"/>
    <property type="match status" value="1"/>
</dbReference>
<keyword evidence="9 17" id="KW-0418">Kinase</keyword>
<organism evidence="17 18">
    <name type="scientific">Alteromonas profundi</name>
    <dbReference type="NCBI Taxonomy" id="2696062"/>
    <lineage>
        <taxon>Bacteria</taxon>
        <taxon>Pseudomonadati</taxon>
        <taxon>Pseudomonadota</taxon>
        <taxon>Gammaproteobacteria</taxon>
        <taxon>Alteromonadales</taxon>
        <taxon>Alteromonadaceae</taxon>
        <taxon>Alteromonas/Salinimonas group</taxon>
        <taxon>Alteromonas</taxon>
    </lineage>
</organism>
<keyword evidence="11 14" id="KW-1133">Transmembrane helix</keyword>
<dbReference type="EC" id="2.7.13.3" evidence="3"/>
<feature type="transmembrane region" description="Helical" evidence="14">
    <location>
        <begin position="12"/>
        <end position="30"/>
    </location>
</feature>
<comment type="caution">
    <text evidence="17">The sequence shown here is derived from an EMBL/GenBank/DDBJ whole genome shotgun (WGS) entry which is preliminary data.</text>
</comment>
<evidence type="ECO:0000256" key="1">
    <source>
        <dbReference type="ARBA" id="ARBA00000085"/>
    </source>
</evidence>
<dbReference type="GO" id="GO:0005886">
    <property type="term" value="C:plasma membrane"/>
    <property type="evidence" value="ECO:0007669"/>
    <property type="project" value="UniProtKB-SubCell"/>
</dbReference>
<feature type="domain" description="Histidine kinase" evidence="15">
    <location>
        <begin position="230"/>
        <end position="429"/>
    </location>
</feature>
<evidence type="ECO:0000256" key="10">
    <source>
        <dbReference type="ARBA" id="ARBA00022840"/>
    </source>
</evidence>
<dbReference type="Proteomes" id="UP000470213">
    <property type="component" value="Unassembled WGS sequence"/>
</dbReference>
<sequence>MVEGLRLSLRKFVMLTLLAVGSVIIVLFSIQSADSFLDGMDGMLRTSMMQAAKRVQVTPGKPTKILEYHIAATYEDVPEVIKESFPQAFITPRALMKKIYKPNIFERPLSASFLVMVPQPNGQKVYVSQRFTAPPIETEKRFRINHQMHSILVGVAALVAFSIALLLLLRSVSRPVESLQAWAASLDESHLDKPIPDFRYTELNALATIIHSSLQRVKQTVEREREFVNHASHELRTPIAVVRSSIELLYRVVDVENSKGRNAVSRIDSAAKTMADLTETLLWLGRENGNELAISEVDVATLVKTLVDDLMYLLQGKSVSVTLNLDHCVKAMPATAAQIVIGNVIRNAFQHTYQGKVVISLTEDTLIVSNFEDNPASSSYLSPKGAEMGEGFGIGLKLIDKLTQKLNWGYHPEHSKQGYTVVLAMHAVNQLPK</sequence>
<keyword evidence="18" id="KW-1185">Reference proteome</keyword>
<comment type="subcellular location">
    <subcellularLocation>
        <location evidence="2">Cell membrane</location>
        <topology evidence="2">Multi-pass membrane protein</topology>
    </subcellularLocation>
</comment>
<dbReference type="EMBL" id="JAAAWN010000011">
    <property type="protein sequence ID" value="NDV91473.1"/>
    <property type="molecule type" value="Genomic_DNA"/>
</dbReference>
<dbReference type="GO" id="GO:0005524">
    <property type="term" value="F:ATP binding"/>
    <property type="evidence" value="ECO:0007669"/>
    <property type="project" value="UniProtKB-KW"/>
</dbReference>
<gene>
    <name evidence="17" type="ORF">GTH32_09795</name>
</gene>
<dbReference type="Gene3D" id="6.10.340.10">
    <property type="match status" value="1"/>
</dbReference>
<dbReference type="SUPFAM" id="SSF47384">
    <property type="entry name" value="Homodimeric domain of signal transducing histidine kinase"/>
    <property type="match status" value="1"/>
</dbReference>
<dbReference type="PANTHER" id="PTHR45528">
    <property type="entry name" value="SENSOR HISTIDINE KINASE CPXA"/>
    <property type="match status" value="1"/>
</dbReference>
<feature type="transmembrane region" description="Helical" evidence="14">
    <location>
        <begin position="150"/>
        <end position="169"/>
    </location>
</feature>
<feature type="domain" description="HAMP" evidence="16">
    <location>
        <begin position="170"/>
        <end position="222"/>
    </location>
</feature>
<reference evidence="17 18" key="1">
    <citation type="submission" date="2020-01" db="EMBL/GenBank/DDBJ databases">
        <authorList>
            <person name="Chen J."/>
            <person name="Zhu S."/>
            <person name="Yang J."/>
        </authorList>
    </citation>
    <scope>NUCLEOTIDE SEQUENCE [LARGE SCALE GENOMIC DNA]</scope>
    <source>
        <strain evidence="17 18">345S023</strain>
    </source>
</reference>
<keyword evidence="4" id="KW-1003">Cell membrane</keyword>
<dbReference type="InterPro" id="IPR005467">
    <property type="entry name" value="His_kinase_dom"/>
</dbReference>
<evidence type="ECO:0000259" key="15">
    <source>
        <dbReference type="PROSITE" id="PS50109"/>
    </source>
</evidence>
<dbReference type="AlphaFoldDB" id="A0A7X5RKY6"/>
<evidence type="ECO:0000256" key="14">
    <source>
        <dbReference type="SAM" id="Phobius"/>
    </source>
</evidence>
<dbReference type="InterPro" id="IPR003660">
    <property type="entry name" value="HAMP_dom"/>
</dbReference>
<dbReference type="CDD" id="cd00082">
    <property type="entry name" value="HisKA"/>
    <property type="match status" value="1"/>
</dbReference>
<comment type="catalytic activity">
    <reaction evidence="1">
        <text>ATP + protein L-histidine = ADP + protein N-phospho-L-histidine.</text>
        <dbReference type="EC" id="2.7.13.3"/>
    </reaction>
</comment>
<evidence type="ECO:0000256" key="8">
    <source>
        <dbReference type="ARBA" id="ARBA00022741"/>
    </source>
</evidence>
<evidence type="ECO:0000256" key="4">
    <source>
        <dbReference type="ARBA" id="ARBA00022475"/>
    </source>
</evidence>
<keyword evidence="6" id="KW-0808">Transferase</keyword>
<evidence type="ECO:0000256" key="12">
    <source>
        <dbReference type="ARBA" id="ARBA00023012"/>
    </source>
</evidence>
<name>A0A7X5RKY6_9ALTE</name>
<dbReference type="Gene3D" id="1.10.287.130">
    <property type="match status" value="1"/>
</dbReference>
<dbReference type="InterPro" id="IPR050398">
    <property type="entry name" value="HssS/ArlS-like"/>
</dbReference>
<keyword evidence="7 14" id="KW-0812">Transmembrane</keyword>
<evidence type="ECO:0000256" key="2">
    <source>
        <dbReference type="ARBA" id="ARBA00004651"/>
    </source>
</evidence>
<evidence type="ECO:0000256" key="9">
    <source>
        <dbReference type="ARBA" id="ARBA00022777"/>
    </source>
</evidence>
<evidence type="ECO:0000313" key="17">
    <source>
        <dbReference type="EMBL" id="NDV91473.1"/>
    </source>
</evidence>
<protein>
    <recommendedName>
        <fullName evidence="3">histidine kinase</fullName>
        <ecNumber evidence="3">2.7.13.3</ecNumber>
    </recommendedName>
</protein>
<dbReference type="RefSeq" id="WP_163085221.1">
    <property type="nucleotide sequence ID" value="NZ_JAAAWN010000011.1"/>
</dbReference>
<keyword evidence="10" id="KW-0067">ATP-binding</keyword>
<dbReference type="SUPFAM" id="SSF55874">
    <property type="entry name" value="ATPase domain of HSP90 chaperone/DNA topoisomerase II/histidine kinase"/>
    <property type="match status" value="1"/>
</dbReference>
<keyword evidence="12" id="KW-0902">Two-component regulatory system</keyword>
<dbReference type="PANTHER" id="PTHR45528:SF1">
    <property type="entry name" value="SENSOR HISTIDINE KINASE CPXA"/>
    <property type="match status" value="1"/>
</dbReference>
<dbReference type="InterPro" id="IPR036097">
    <property type="entry name" value="HisK_dim/P_sf"/>
</dbReference>
<dbReference type="PROSITE" id="PS50109">
    <property type="entry name" value="HIS_KIN"/>
    <property type="match status" value="1"/>
</dbReference>
<evidence type="ECO:0000256" key="5">
    <source>
        <dbReference type="ARBA" id="ARBA00022553"/>
    </source>
</evidence>
<evidence type="ECO:0000259" key="16">
    <source>
        <dbReference type="PROSITE" id="PS50885"/>
    </source>
</evidence>
<proteinExistence type="predicted"/>
<evidence type="ECO:0000313" key="18">
    <source>
        <dbReference type="Proteomes" id="UP000470213"/>
    </source>
</evidence>
<dbReference type="InterPro" id="IPR036890">
    <property type="entry name" value="HATPase_C_sf"/>
</dbReference>
<keyword evidence="13 14" id="KW-0472">Membrane</keyword>
<evidence type="ECO:0000256" key="13">
    <source>
        <dbReference type="ARBA" id="ARBA00023136"/>
    </source>
</evidence>